<accession>A0A182CZI8</accession>
<evidence type="ECO:0000313" key="1">
    <source>
        <dbReference type="EMBL" id="BAR98544.1"/>
    </source>
</evidence>
<reference evidence="1" key="1">
    <citation type="journal article" date="2015" name="Genome Announc.">
        <title>Complete Genome Sequence of the Bacteriochlorophyll b-Producing Photosynthetic Bacterium Blastochloris viridis.</title>
        <authorList>
            <person name="Tsukatani Y."/>
            <person name="Hirose Y."/>
            <person name="Harada J."/>
            <person name="Misawa N."/>
            <person name="Mori K."/>
            <person name="Inoue K."/>
            <person name="Tamiaki H."/>
        </authorList>
    </citation>
    <scope>NUCLEOTIDE SEQUENCE [LARGE SCALE GENOMIC DNA]</scope>
    <source>
        <strain evidence="1">DSM 133</strain>
    </source>
</reference>
<name>A0A182CZI8_BLAVI</name>
<dbReference type="PATRIC" id="fig|1079.8.peg.981"/>
<organism evidence="1">
    <name type="scientific">Blastochloris viridis</name>
    <name type="common">Rhodopseudomonas viridis</name>
    <dbReference type="NCBI Taxonomy" id="1079"/>
    <lineage>
        <taxon>Bacteria</taxon>
        <taxon>Pseudomonadati</taxon>
        <taxon>Pseudomonadota</taxon>
        <taxon>Alphaproteobacteria</taxon>
        <taxon>Hyphomicrobiales</taxon>
        <taxon>Blastochloridaceae</taxon>
        <taxon>Blastochloris</taxon>
    </lineage>
</organism>
<dbReference type="EMBL" id="AP014854">
    <property type="protein sequence ID" value="BAR98544.1"/>
    <property type="molecule type" value="Genomic_DNA"/>
</dbReference>
<gene>
    <name evidence="1" type="ORF">BV133_951</name>
</gene>
<proteinExistence type="predicted"/>
<evidence type="ECO:0008006" key="2">
    <source>
        <dbReference type="Google" id="ProtNLM"/>
    </source>
</evidence>
<dbReference type="AlphaFoldDB" id="A0A182CZI8"/>
<sequence length="60" mass="6509">MVVLVRQGKARSGKAKAAPDQAGDVWTWTAIDAESKLILSYMVGDRDRDPGHGRGPHQHA</sequence>
<protein>
    <recommendedName>
        <fullName evidence="2">Transposase</fullName>
    </recommendedName>
</protein>